<dbReference type="Proteomes" id="UP000535838">
    <property type="component" value="Unassembled WGS sequence"/>
</dbReference>
<keyword evidence="2" id="KW-1185">Reference proteome</keyword>
<dbReference type="Gene3D" id="3.40.190.10">
    <property type="entry name" value="Periplasmic binding protein-like II"/>
    <property type="match status" value="2"/>
</dbReference>
<name>A0A841SXM4_9BACL</name>
<evidence type="ECO:0000313" key="2">
    <source>
        <dbReference type="Proteomes" id="UP000535838"/>
    </source>
</evidence>
<protein>
    <submittedName>
        <fullName evidence="1">Extracellular solute-binding protein</fullName>
    </submittedName>
</protein>
<dbReference type="PANTHER" id="PTHR43649:SF12">
    <property type="entry name" value="DIACETYLCHITOBIOSE BINDING PROTEIN DASA"/>
    <property type="match status" value="1"/>
</dbReference>
<dbReference type="SUPFAM" id="SSF53850">
    <property type="entry name" value="Periplasmic binding protein-like II"/>
    <property type="match status" value="1"/>
</dbReference>
<proteinExistence type="predicted"/>
<sequence>MRAGIGRNEGLLLAMVAAIPCLFLSACQEAGSSSPDTAIPLGPTPPAAHAATADPIAITTVEEIVPSMRFKYGETPANNWHTKWARERHGIDFKVLWSADSQNEAYVTKLRLSLDADEPLPDTFHVYDKMFAGELIEAGKLLDITEEFERYASPRMKELYAKYPEVWYPVTYNGRKYGLPVLTAGDEQDTLMFIRRDWLDKLGLEPPATIEELENVMDAFVNEDPDGNGLKDTIGMSAGIKDSVSSVVGDASWLFGSYGDALPDQWILTDDGTLQYGSLQPNAKQALSKYAEWLRKGYLDPEIALMDGVMAADAFTRGKSGIYFGAFWSGGWPLGDVKTNVPGAEVMAYPLPSGPNGQIARKATPLSLGLILFNKDFAHMDRILQYYDDLYGFVFSGETDVLRFGFAEGYDYALVNGEPVYDDDRIPGGKIEAQKVILSNEEPNIPFKQTKIYYDLYHGKKPESFYEKYLSGAGPEILQAGAVNYEMMNYSVRDRFIGAPTPAMKERHEYLRSLENDTFTRIIYGNAPLEQFDDFVRKWKSSGGDVITREVNDWYRTVNPEMRRE</sequence>
<reference evidence="1 2" key="1">
    <citation type="submission" date="2020-08" db="EMBL/GenBank/DDBJ databases">
        <title>Cohnella phylogeny.</title>
        <authorList>
            <person name="Dunlap C."/>
        </authorList>
    </citation>
    <scope>NUCLEOTIDE SEQUENCE [LARGE SCALE GENOMIC DNA]</scope>
    <source>
        <strain evidence="1 2">DSM 25241</strain>
    </source>
</reference>
<gene>
    <name evidence="1" type="ORF">H7B67_10710</name>
</gene>
<dbReference type="InterPro" id="IPR050490">
    <property type="entry name" value="Bact_solute-bd_prot1"/>
</dbReference>
<dbReference type="Pfam" id="PF01547">
    <property type="entry name" value="SBP_bac_1"/>
    <property type="match status" value="1"/>
</dbReference>
<organism evidence="1 2">
    <name type="scientific">Cohnella thailandensis</name>
    <dbReference type="NCBI Taxonomy" id="557557"/>
    <lineage>
        <taxon>Bacteria</taxon>
        <taxon>Bacillati</taxon>
        <taxon>Bacillota</taxon>
        <taxon>Bacilli</taxon>
        <taxon>Bacillales</taxon>
        <taxon>Paenibacillaceae</taxon>
        <taxon>Cohnella</taxon>
    </lineage>
</organism>
<dbReference type="CDD" id="cd13580">
    <property type="entry name" value="PBP2_AlgQ_like_1"/>
    <property type="match status" value="1"/>
</dbReference>
<comment type="caution">
    <text evidence="1">The sequence shown here is derived from an EMBL/GenBank/DDBJ whole genome shotgun (WGS) entry which is preliminary data.</text>
</comment>
<dbReference type="InterPro" id="IPR006059">
    <property type="entry name" value="SBP"/>
</dbReference>
<dbReference type="AlphaFoldDB" id="A0A841SXM4"/>
<dbReference type="PROSITE" id="PS51257">
    <property type="entry name" value="PROKAR_LIPOPROTEIN"/>
    <property type="match status" value="1"/>
</dbReference>
<dbReference type="RefSeq" id="WP_185119816.1">
    <property type="nucleotide sequence ID" value="NZ_JACJVQ010000007.1"/>
</dbReference>
<accession>A0A841SXM4</accession>
<dbReference type="EMBL" id="JACJVQ010000007">
    <property type="protein sequence ID" value="MBB6634580.1"/>
    <property type="molecule type" value="Genomic_DNA"/>
</dbReference>
<evidence type="ECO:0000313" key="1">
    <source>
        <dbReference type="EMBL" id="MBB6634580.1"/>
    </source>
</evidence>
<dbReference type="PANTHER" id="PTHR43649">
    <property type="entry name" value="ARABINOSE-BINDING PROTEIN-RELATED"/>
    <property type="match status" value="1"/>
</dbReference>